<dbReference type="Proteomes" id="UP001292094">
    <property type="component" value="Unassembled WGS sequence"/>
</dbReference>
<name>A0AAE1Q2J8_9EUCA</name>
<keyword evidence="3" id="KW-1185">Reference proteome</keyword>
<feature type="region of interest" description="Disordered" evidence="1">
    <location>
        <begin position="44"/>
        <end position="81"/>
    </location>
</feature>
<evidence type="ECO:0000256" key="1">
    <source>
        <dbReference type="SAM" id="MobiDB-lite"/>
    </source>
</evidence>
<proteinExistence type="predicted"/>
<gene>
    <name evidence="2" type="ORF">Pmani_009900</name>
</gene>
<protein>
    <submittedName>
        <fullName evidence="2">Uncharacterized protein</fullName>
    </submittedName>
</protein>
<dbReference type="AlphaFoldDB" id="A0AAE1Q2J8"/>
<evidence type="ECO:0000313" key="3">
    <source>
        <dbReference type="Proteomes" id="UP001292094"/>
    </source>
</evidence>
<reference evidence="2" key="1">
    <citation type="submission" date="2023-11" db="EMBL/GenBank/DDBJ databases">
        <title>Genome assemblies of two species of porcelain crab, Petrolisthes cinctipes and Petrolisthes manimaculis (Anomura: Porcellanidae).</title>
        <authorList>
            <person name="Angst P."/>
        </authorList>
    </citation>
    <scope>NUCLEOTIDE SEQUENCE</scope>
    <source>
        <strain evidence="2">PB745_02</strain>
        <tissue evidence="2">Gill</tissue>
    </source>
</reference>
<evidence type="ECO:0000313" key="2">
    <source>
        <dbReference type="EMBL" id="KAK4319140.1"/>
    </source>
</evidence>
<comment type="caution">
    <text evidence="2">The sequence shown here is derived from an EMBL/GenBank/DDBJ whole genome shotgun (WGS) entry which is preliminary data.</text>
</comment>
<accession>A0AAE1Q2J8</accession>
<organism evidence="2 3">
    <name type="scientific">Petrolisthes manimaculis</name>
    <dbReference type="NCBI Taxonomy" id="1843537"/>
    <lineage>
        <taxon>Eukaryota</taxon>
        <taxon>Metazoa</taxon>
        <taxon>Ecdysozoa</taxon>
        <taxon>Arthropoda</taxon>
        <taxon>Crustacea</taxon>
        <taxon>Multicrustacea</taxon>
        <taxon>Malacostraca</taxon>
        <taxon>Eumalacostraca</taxon>
        <taxon>Eucarida</taxon>
        <taxon>Decapoda</taxon>
        <taxon>Pleocyemata</taxon>
        <taxon>Anomura</taxon>
        <taxon>Galatheoidea</taxon>
        <taxon>Porcellanidae</taxon>
        <taxon>Petrolisthes</taxon>
    </lineage>
</organism>
<sequence length="142" mass="15763">MLPFQQNIENPPEESQIDQWDDFSTQAFSLPSCLSSHSRIIRNDSGSITQQARGRRQWSPAAATGNGRTLYGGGDAGEDKHGIVTLSPRTRERMWEVSCPANFSNLSIPHLITAITEPQVARQQPPPPPLHQPSVYLSLFIQ</sequence>
<dbReference type="EMBL" id="JAWZYT010000780">
    <property type="protein sequence ID" value="KAK4319140.1"/>
    <property type="molecule type" value="Genomic_DNA"/>
</dbReference>